<keyword evidence="2 4" id="KW-1133">Transmembrane helix</keyword>
<sequence>MTNPESRKQEGTAWLIILGISMCHMLNDVIQSLLQAIYPLLRDEFALEFWQIGLMTFAFRFTASLLQPLIGLATDRRPFPYSLPIGMGSTMVGLILLASAHHYSLLLAGAALIGLGSSVFHPEASRVARLASGGRFGMAQSLFQVGGNFGTSVGPLLAAFIVVPFGRGSIVWFSIAALLGIMILSRVSHWYARLQRRQAATRTRPTIQLSRRRVVWALVILTLLVFTKNIYIASMESYYIFFLIERFDLSTQAAQLMMFLYLGAMALGVAIGGMIGDRVGSLTVIWVSILGVLPFTLMLPYANLFWTGALSIMIGVILASAFPAIVVFAQELVPGRVGMVAGMFFGLAFGMAGIAAAVLGVIADRRGIDFVYHLCSFLPLLGLLTIFLPRQRELVPEV</sequence>
<dbReference type="PROSITE" id="PS50850">
    <property type="entry name" value="MFS"/>
    <property type="match status" value="1"/>
</dbReference>
<feature type="transmembrane region" description="Helical" evidence="4">
    <location>
        <begin position="213"/>
        <end position="233"/>
    </location>
</feature>
<evidence type="ECO:0000313" key="6">
    <source>
        <dbReference type="EMBL" id="SIT79421.1"/>
    </source>
</evidence>
<evidence type="ECO:0000256" key="1">
    <source>
        <dbReference type="ARBA" id="ARBA00022692"/>
    </source>
</evidence>
<feature type="transmembrane region" description="Helical" evidence="4">
    <location>
        <begin position="253"/>
        <end position="275"/>
    </location>
</feature>
<feature type="transmembrane region" description="Helical" evidence="4">
    <location>
        <begin position="142"/>
        <end position="163"/>
    </location>
</feature>
<dbReference type="PANTHER" id="PTHR43129:SF1">
    <property type="entry name" value="FOSMIDOMYCIN RESISTANCE PROTEIN"/>
    <property type="match status" value="1"/>
</dbReference>
<name>A0A1R3WMI6_9RHOB</name>
<dbReference type="AlphaFoldDB" id="A0A1R3WMI6"/>
<evidence type="ECO:0000259" key="5">
    <source>
        <dbReference type="PROSITE" id="PS50850"/>
    </source>
</evidence>
<feature type="transmembrane region" description="Helical" evidence="4">
    <location>
        <begin position="12"/>
        <end position="37"/>
    </location>
</feature>
<dbReference type="SUPFAM" id="SSF103473">
    <property type="entry name" value="MFS general substrate transporter"/>
    <property type="match status" value="1"/>
</dbReference>
<evidence type="ECO:0000256" key="2">
    <source>
        <dbReference type="ARBA" id="ARBA00022989"/>
    </source>
</evidence>
<feature type="transmembrane region" description="Helical" evidence="4">
    <location>
        <begin position="370"/>
        <end position="388"/>
    </location>
</feature>
<dbReference type="CDD" id="cd17478">
    <property type="entry name" value="MFS_FsR"/>
    <property type="match status" value="1"/>
</dbReference>
<dbReference type="Proteomes" id="UP000192455">
    <property type="component" value="Unassembled WGS sequence"/>
</dbReference>
<dbReference type="Gene3D" id="1.20.1250.20">
    <property type="entry name" value="MFS general substrate transporter like domains"/>
    <property type="match status" value="2"/>
</dbReference>
<dbReference type="PANTHER" id="PTHR43129">
    <property type="entry name" value="FOSMIDOMYCIN RESISTANCE PROTEIN"/>
    <property type="match status" value="1"/>
</dbReference>
<reference evidence="6 7" key="1">
    <citation type="submission" date="2017-01" db="EMBL/GenBank/DDBJ databases">
        <authorList>
            <person name="Mah S.A."/>
            <person name="Swanson W.J."/>
            <person name="Moy G.W."/>
            <person name="Vacquier V.D."/>
        </authorList>
    </citation>
    <scope>NUCLEOTIDE SEQUENCE [LARGE SCALE GENOMIC DNA]</scope>
    <source>
        <strain evidence="6 7">DSM 21219</strain>
    </source>
</reference>
<feature type="transmembrane region" description="Helical" evidence="4">
    <location>
        <begin position="169"/>
        <end position="192"/>
    </location>
</feature>
<keyword evidence="7" id="KW-1185">Reference proteome</keyword>
<dbReference type="RefSeq" id="WP_076648501.1">
    <property type="nucleotide sequence ID" value="NZ_FTPS01000001.1"/>
</dbReference>
<organism evidence="6 7">
    <name type="scientific">Pontibaca methylaminivorans</name>
    <dbReference type="NCBI Taxonomy" id="515897"/>
    <lineage>
        <taxon>Bacteria</taxon>
        <taxon>Pseudomonadati</taxon>
        <taxon>Pseudomonadota</taxon>
        <taxon>Alphaproteobacteria</taxon>
        <taxon>Rhodobacterales</taxon>
        <taxon>Roseobacteraceae</taxon>
        <taxon>Pontibaca</taxon>
    </lineage>
</organism>
<dbReference type="InterPro" id="IPR020846">
    <property type="entry name" value="MFS_dom"/>
</dbReference>
<protein>
    <submittedName>
        <fullName evidence="6">MFS transporter, FSR family, fosmidomycin resistance protein</fullName>
    </submittedName>
</protein>
<keyword evidence="3 4" id="KW-0472">Membrane</keyword>
<dbReference type="STRING" id="515897.SAMN05421849_1135"/>
<evidence type="ECO:0000256" key="4">
    <source>
        <dbReference type="SAM" id="Phobius"/>
    </source>
</evidence>
<dbReference type="InterPro" id="IPR036259">
    <property type="entry name" value="MFS_trans_sf"/>
</dbReference>
<keyword evidence="1 4" id="KW-0812">Transmembrane</keyword>
<dbReference type="GO" id="GO:0022857">
    <property type="term" value="F:transmembrane transporter activity"/>
    <property type="evidence" value="ECO:0007669"/>
    <property type="project" value="InterPro"/>
</dbReference>
<feature type="transmembrane region" description="Helical" evidence="4">
    <location>
        <begin position="49"/>
        <end position="66"/>
    </location>
</feature>
<dbReference type="EMBL" id="FTPS01000001">
    <property type="protein sequence ID" value="SIT79421.1"/>
    <property type="molecule type" value="Genomic_DNA"/>
</dbReference>
<feature type="transmembrane region" description="Helical" evidence="4">
    <location>
        <begin position="78"/>
        <end position="97"/>
    </location>
</feature>
<dbReference type="GO" id="GO:0005886">
    <property type="term" value="C:plasma membrane"/>
    <property type="evidence" value="ECO:0007669"/>
    <property type="project" value="TreeGrafter"/>
</dbReference>
<accession>A0A1R3WMI6</accession>
<evidence type="ECO:0000313" key="7">
    <source>
        <dbReference type="Proteomes" id="UP000192455"/>
    </source>
</evidence>
<dbReference type="Pfam" id="PF07690">
    <property type="entry name" value="MFS_1"/>
    <property type="match status" value="1"/>
</dbReference>
<dbReference type="InterPro" id="IPR011701">
    <property type="entry name" value="MFS"/>
</dbReference>
<dbReference type="OrthoDB" id="9770492at2"/>
<proteinExistence type="predicted"/>
<feature type="transmembrane region" description="Helical" evidence="4">
    <location>
        <begin position="282"/>
        <end position="302"/>
    </location>
</feature>
<evidence type="ECO:0000256" key="3">
    <source>
        <dbReference type="ARBA" id="ARBA00023136"/>
    </source>
</evidence>
<feature type="transmembrane region" description="Helical" evidence="4">
    <location>
        <begin position="341"/>
        <end position="364"/>
    </location>
</feature>
<feature type="transmembrane region" description="Helical" evidence="4">
    <location>
        <begin position="308"/>
        <end position="329"/>
    </location>
</feature>
<gene>
    <name evidence="6" type="ORF">SAMN05421849_1135</name>
</gene>
<feature type="transmembrane region" description="Helical" evidence="4">
    <location>
        <begin position="103"/>
        <end position="121"/>
    </location>
</feature>
<feature type="domain" description="Major facilitator superfamily (MFS) profile" evidence="5">
    <location>
        <begin position="16"/>
        <end position="394"/>
    </location>
</feature>